<evidence type="ECO:0000313" key="3">
    <source>
        <dbReference type="EMBL" id="QIX01011.1"/>
    </source>
</evidence>
<protein>
    <recommendedName>
        <fullName evidence="5">DUF3533 domain-containing protein</fullName>
    </recommendedName>
</protein>
<keyword evidence="1" id="KW-0812">Transmembrane</keyword>
<feature type="transmembrane region" description="Helical" evidence="1">
    <location>
        <begin position="108"/>
        <end position="129"/>
    </location>
</feature>
<name>A0A6H0Y262_9PEZI</name>
<dbReference type="AlphaFoldDB" id="A0A6H0Y262"/>
<keyword evidence="2" id="KW-0732">Signal</keyword>
<dbReference type="EMBL" id="CP051142">
    <property type="protein sequence ID" value="QIX01011.1"/>
    <property type="molecule type" value="Genomic_DNA"/>
</dbReference>
<dbReference type="OrthoDB" id="3597048at2759"/>
<gene>
    <name evidence="3" type="ORF">AMS68_006528</name>
</gene>
<feature type="transmembrane region" description="Helical" evidence="1">
    <location>
        <begin position="66"/>
        <end position="88"/>
    </location>
</feature>
<keyword evidence="4" id="KW-1185">Reference proteome</keyword>
<evidence type="ECO:0000256" key="2">
    <source>
        <dbReference type="SAM" id="SignalP"/>
    </source>
</evidence>
<reference evidence="3 4" key="1">
    <citation type="journal article" date="2016" name="Sci. Rep.">
        <title>Peltaster fructicola genome reveals evolution from an invasive phytopathogen to an ectophytic parasite.</title>
        <authorList>
            <person name="Xu C."/>
            <person name="Chen H."/>
            <person name="Gleason M.L."/>
            <person name="Xu J.R."/>
            <person name="Liu H."/>
            <person name="Zhang R."/>
            <person name="Sun G."/>
        </authorList>
    </citation>
    <scope>NUCLEOTIDE SEQUENCE [LARGE SCALE GENOMIC DNA]</scope>
    <source>
        <strain evidence="3 4">LNHT1506</strain>
    </source>
</reference>
<feature type="signal peptide" evidence="2">
    <location>
        <begin position="1"/>
        <end position="21"/>
    </location>
</feature>
<proteinExistence type="predicted"/>
<keyword evidence="1" id="KW-1133">Transmembrane helix</keyword>
<evidence type="ECO:0008006" key="5">
    <source>
        <dbReference type="Google" id="ProtNLM"/>
    </source>
</evidence>
<evidence type="ECO:0000313" key="4">
    <source>
        <dbReference type="Proteomes" id="UP000503462"/>
    </source>
</evidence>
<feature type="chain" id="PRO_5026227022" description="DUF3533 domain-containing protein" evidence="2">
    <location>
        <begin position="22"/>
        <end position="224"/>
    </location>
</feature>
<feature type="transmembrane region" description="Helical" evidence="1">
    <location>
        <begin position="188"/>
        <end position="208"/>
    </location>
</feature>
<keyword evidence="1" id="KW-0472">Membrane</keyword>
<sequence>MGALTIILWITVVVLTLDAAAEIGLVAATIAWLNNHPSQLTYINYGGPTYLRYWPFLPHILWRNHVYLNIAVGAIIFVLIGVLGIAALTLRKRQSFASSTSSKIVYHLWLLFTLCSTALTLAALIYTYVLEHMARNQLAANGSSTYTTAYTPRTWFSELLAELYIRPASEQLDIVNNLQIMEAWQINLIPLFILSFLVATFAVVEAVIARSKANKLRSARKIEG</sequence>
<organism evidence="3 4">
    <name type="scientific">Peltaster fructicola</name>
    <dbReference type="NCBI Taxonomy" id="286661"/>
    <lineage>
        <taxon>Eukaryota</taxon>
        <taxon>Fungi</taxon>
        <taxon>Dikarya</taxon>
        <taxon>Ascomycota</taxon>
        <taxon>Pezizomycotina</taxon>
        <taxon>Dothideomycetes</taxon>
        <taxon>Dothideomycetes incertae sedis</taxon>
        <taxon>Peltaster</taxon>
    </lineage>
</organism>
<accession>A0A6H0Y262</accession>
<dbReference type="Proteomes" id="UP000503462">
    <property type="component" value="Chromosome 4"/>
</dbReference>
<evidence type="ECO:0000256" key="1">
    <source>
        <dbReference type="SAM" id="Phobius"/>
    </source>
</evidence>